<accession>A0ABW4TQ06</accession>
<dbReference type="EMBL" id="JBHUGD010000003">
    <property type="protein sequence ID" value="MFD1947716.1"/>
    <property type="molecule type" value="Genomic_DNA"/>
</dbReference>
<reference evidence="7" key="1">
    <citation type="journal article" date="2019" name="Int. J. Syst. Evol. Microbiol.">
        <title>The Global Catalogue of Microorganisms (GCM) 10K type strain sequencing project: providing services to taxonomists for standard genome sequencing and annotation.</title>
        <authorList>
            <consortium name="The Broad Institute Genomics Platform"/>
            <consortium name="The Broad Institute Genome Sequencing Center for Infectious Disease"/>
            <person name="Wu L."/>
            <person name="Ma J."/>
        </authorList>
    </citation>
    <scope>NUCLEOTIDE SEQUENCE [LARGE SCALE GENOMIC DNA]</scope>
    <source>
        <strain evidence="7">CGMCC 1.12477</strain>
    </source>
</reference>
<dbReference type="Gene3D" id="1.10.1400.10">
    <property type="match status" value="1"/>
</dbReference>
<dbReference type="Proteomes" id="UP001597351">
    <property type="component" value="Unassembled WGS sequence"/>
</dbReference>
<dbReference type="PIRSF" id="PIRSF001227">
    <property type="entry name" value="Pen_acylase"/>
    <property type="match status" value="1"/>
</dbReference>
<proteinExistence type="inferred from homology"/>
<evidence type="ECO:0000256" key="3">
    <source>
        <dbReference type="ARBA" id="ARBA00023145"/>
    </source>
</evidence>
<comment type="similarity">
    <text evidence="1">Belongs to the peptidase S45 family.</text>
</comment>
<keyword evidence="5" id="KW-1133">Transmembrane helix</keyword>
<comment type="caution">
    <text evidence="6">The sequence shown here is derived from an EMBL/GenBank/DDBJ whole genome shotgun (WGS) entry which is preliminary data.</text>
</comment>
<organism evidence="6 7">
    <name type="scientific">Nocardioides aestuarii</name>
    <dbReference type="NCBI Taxonomy" id="252231"/>
    <lineage>
        <taxon>Bacteria</taxon>
        <taxon>Bacillati</taxon>
        <taxon>Actinomycetota</taxon>
        <taxon>Actinomycetes</taxon>
        <taxon>Propionibacteriales</taxon>
        <taxon>Nocardioidaceae</taxon>
        <taxon>Nocardioides</taxon>
    </lineage>
</organism>
<keyword evidence="2" id="KW-0378">Hydrolase</keyword>
<dbReference type="Gene3D" id="3.60.20.10">
    <property type="entry name" value="Glutamine Phosphoribosylpyrophosphate, subunit 1, domain 1"/>
    <property type="match status" value="1"/>
</dbReference>
<sequence length="886" mass="97919">MTQATNQPPATPDGSETAEQSRWQSAREIFGLLPRPMRVTAYVAVGLVVLLVVVALAVLAVARQPLPQTSGELDVPGLTSKVTVVRDEQGIPQLYGDSLADLMRAQGFVHAQERFWEMDVRRHVTAGRLSELFGDATVETDRFIRTLGWREVAEREVPLLSPETRNAFEAYADGVNAYVEERSPSDLGVEYSVLRATGLDYRPEPWTTVDSLAWFKAMAWDLRGNMTDEVDRVLALSQNTPAQVRRLYPDYDGQRFAPIVEGGGVVDGVFDQDATGTRMPRRAAPAYAADDRAVASLERLRDGLAALPELMGRGDGIGSNSWVVDGAHSSTGQPLLANDPHLSTSVPGIWTQMGLHCTEVGDDCPLDVAGFTFSGVPGVIIGHNADVAWGFTNLGPDVSDLYLERVRDDEFYYDGRWRPLRQRTERIEVRGGDDVVFRVRSTGHGPLLSDVSDEFREVGSVADPDNDDAYAAAYGVSLAWTALDPSPTADAILALDAAGGWDEFREAAAMFDVPAQNLVYADREGHIGYQAPGRIPVRQPGNDGWLPGEGWRPGDDWSGQFVPFESLPTLLDPEEGFVVTANQAVVDDPDYPYELGRDWDPGYRSQRIRQRLEQAGELSIAEMGDIQLDTRNPLAPTLVPLLLEQQLGDSYWADGQELLRDWDFTQPPESGAAAYFNVVWRNLLQLTFHDDLPEAAWPQGGGRWMLVVEDLLRDPDNPFWDDRTTEDEVERRDDVIRSAMLQAREELTRIEASDSDDWDWGHLHQLDLVHQTLGTSGVTPIEWLLNRGDWKAGGGGAIVNATSWDARTGYTVTAAPSMRMVVSVEDWDDSRWINLTGVSGHPASDHYTDQTELWVEGRTLPWVFSRDAVEAAGEDVLTLLPAPDEG</sequence>
<gene>
    <name evidence="6" type="ORF">ACFSDE_13025</name>
</gene>
<name>A0ABW4TQ06_9ACTN</name>
<evidence type="ECO:0000256" key="2">
    <source>
        <dbReference type="ARBA" id="ARBA00022801"/>
    </source>
</evidence>
<dbReference type="InterPro" id="IPR043146">
    <property type="entry name" value="Penicillin_amidase_N_B-knob"/>
</dbReference>
<evidence type="ECO:0000313" key="6">
    <source>
        <dbReference type="EMBL" id="MFD1947716.1"/>
    </source>
</evidence>
<keyword evidence="3" id="KW-0865">Zymogen</keyword>
<evidence type="ECO:0000256" key="4">
    <source>
        <dbReference type="SAM" id="MobiDB-lite"/>
    </source>
</evidence>
<dbReference type="Gene3D" id="2.30.120.10">
    <property type="match status" value="1"/>
</dbReference>
<dbReference type="InterPro" id="IPR002692">
    <property type="entry name" value="S45"/>
</dbReference>
<dbReference type="Pfam" id="PF01804">
    <property type="entry name" value="Penicil_amidase"/>
    <property type="match status" value="1"/>
</dbReference>
<keyword evidence="5" id="KW-0812">Transmembrane</keyword>
<dbReference type="SUPFAM" id="SSF56235">
    <property type="entry name" value="N-terminal nucleophile aminohydrolases (Ntn hydrolases)"/>
    <property type="match status" value="1"/>
</dbReference>
<feature type="region of interest" description="Disordered" evidence="4">
    <location>
        <begin position="1"/>
        <end position="21"/>
    </location>
</feature>
<dbReference type="RefSeq" id="WP_343919059.1">
    <property type="nucleotide sequence ID" value="NZ_BAAAJT010000002.1"/>
</dbReference>
<dbReference type="Gene3D" id="1.10.439.10">
    <property type="entry name" value="Penicillin Amidohydrolase, domain 1"/>
    <property type="match status" value="1"/>
</dbReference>
<dbReference type="InterPro" id="IPR043147">
    <property type="entry name" value="Penicillin_amidase_A-knob"/>
</dbReference>
<evidence type="ECO:0000313" key="7">
    <source>
        <dbReference type="Proteomes" id="UP001597351"/>
    </source>
</evidence>
<keyword evidence="7" id="KW-1185">Reference proteome</keyword>
<dbReference type="PANTHER" id="PTHR34218:SF4">
    <property type="entry name" value="ACYL-HOMOSERINE LACTONE ACYLASE QUIP"/>
    <property type="match status" value="1"/>
</dbReference>
<dbReference type="InterPro" id="IPR023343">
    <property type="entry name" value="Penicillin_amidase_dom1"/>
</dbReference>
<dbReference type="PANTHER" id="PTHR34218">
    <property type="entry name" value="PEPTIDASE S45 PENICILLIN AMIDASE"/>
    <property type="match status" value="1"/>
</dbReference>
<evidence type="ECO:0000256" key="5">
    <source>
        <dbReference type="SAM" id="Phobius"/>
    </source>
</evidence>
<keyword evidence="5" id="KW-0472">Membrane</keyword>
<dbReference type="InterPro" id="IPR014395">
    <property type="entry name" value="Pen/GL7ACA/AHL_acylase"/>
</dbReference>
<dbReference type="InterPro" id="IPR029055">
    <property type="entry name" value="Ntn_hydrolases_N"/>
</dbReference>
<protein>
    <submittedName>
        <fullName evidence="6">Penicillin acylase family protein</fullName>
    </submittedName>
</protein>
<feature type="transmembrane region" description="Helical" evidence="5">
    <location>
        <begin position="39"/>
        <end position="62"/>
    </location>
</feature>
<dbReference type="CDD" id="cd03747">
    <property type="entry name" value="Ntn_PGA_like"/>
    <property type="match status" value="1"/>
</dbReference>
<evidence type="ECO:0000256" key="1">
    <source>
        <dbReference type="ARBA" id="ARBA00006586"/>
    </source>
</evidence>